<dbReference type="EMBL" id="MEUM01000052">
    <property type="protein sequence ID" value="OGC42744.1"/>
    <property type="molecule type" value="Genomic_DNA"/>
</dbReference>
<dbReference type="PANTHER" id="PTHR21666">
    <property type="entry name" value="PEPTIDASE-RELATED"/>
    <property type="match status" value="1"/>
</dbReference>
<dbReference type="Pfam" id="PF01551">
    <property type="entry name" value="Peptidase_M23"/>
    <property type="match status" value="1"/>
</dbReference>
<dbReference type="AlphaFoldDB" id="A0A1F4UCS7"/>
<protein>
    <recommendedName>
        <fullName evidence="1">M23ase beta-sheet core domain-containing protein</fullName>
    </recommendedName>
</protein>
<proteinExistence type="predicted"/>
<comment type="caution">
    <text evidence="2">The sequence shown here is derived from an EMBL/GenBank/DDBJ whole genome shotgun (WGS) entry which is preliminary data.</text>
</comment>
<feature type="domain" description="M23ase beta-sheet core" evidence="1">
    <location>
        <begin position="253"/>
        <end position="347"/>
    </location>
</feature>
<dbReference type="SUPFAM" id="SSF51261">
    <property type="entry name" value="Duplicated hybrid motif"/>
    <property type="match status" value="1"/>
</dbReference>
<organism evidence="2 3">
    <name type="scientific">candidate division WOR-3 bacterium RBG_13_43_14</name>
    <dbReference type="NCBI Taxonomy" id="1802590"/>
    <lineage>
        <taxon>Bacteria</taxon>
        <taxon>Bacteria division WOR-3</taxon>
    </lineage>
</organism>
<dbReference type="InterPro" id="IPR016047">
    <property type="entry name" value="M23ase_b-sheet_dom"/>
</dbReference>
<accession>A0A1F4UCS7</accession>
<dbReference type="InterPro" id="IPR011055">
    <property type="entry name" value="Dup_hybrid_motif"/>
</dbReference>
<evidence type="ECO:0000259" key="1">
    <source>
        <dbReference type="Pfam" id="PF01551"/>
    </source>
</evidence>
<name>A0A1F4UCS7_UNCW3</name>
<gene>
    <name evidence="2" type="ORF">A2Y85_02410</name>
</gene>
<reference evidence="2 3" key="1">
    <citation type="journal article" date="2016" name="Nat. Commun.">
        <title>Thousands of microbial genomes shed light on interconnected biogeochemical processes in an aquifer system.</title>
        <authorList>
            <person name="Anantharaman K."/>
            <person name="Brown C.T."/>
            <person name="Hug L.A."/>
            <person name="Sharon I."/>
            <person name="Castelle C.J."/>
            <person name="Probst A.J."/>
            <person name="Thomas B.C."/>
            <person name="Singh A."/>
            <person name="Wilkins M.J."/>
            <person name="Karaoz U."/>
            <person name="Brodie E.L."/>
            <person name="Williams K.H."/>
            <person name="Hubbard S.S."/>
            <person name="Banfield J.F."/>
        </authorList>
    </citation>
    <scope>NUCLEOTIDE SEQUENCE [LARGE SCALE GENOMIC DNA]</scope>
</reference>
<sequence>MQNHYRLITLFIILSQILLPELNVLAQGNNKLLTDKEKLSLDKRLDRDTLVIDLKSAAPAETLQPAEIHVNKNIAVPEESITGSTLIFKEGVIQRISLDQEIYQQGEVAQVHVNTVIPIGDASLNFLYVKYKLYPLASNRYGTMLAVPMNTDPGHYAMTLHYKEKGEAKKLELPFEVIPGSFSESDTAELDVCVLTEETLEMMRYEYNYFAKAYNRNPDSLMLDGDFIFPCAGSITGLYGTPRRYNEDLDKWSHKAIDIANAVGTKVYASNRGVVTLAKNLDVHGRSIVIAHGNGIHSIYLHLDSIKVKEGDVVNKGQLIGKLGKTGLCTGPNLHWGIMVNRIATNPQFWLKDKPELKEKIWVTPD</sequence>
<evidence type="ECO:0000313" key="2">
    <source>
        <dbReference type="EMBL" id="OGC42744.1"/>
    </source>
</evidence>
<evidence type="ECO:0000313" key="3">
    <source>
        <dbReference type="Proteomes" id="UP000177025"/>
    </source>
</evidence>
<dbReference type="Proteomes" id="UP000177025">
    <property type="component" value="Unassembled WGS sequence"/>
</dbReference>
<dbReference type="InterPro" id="IPR050570">
    <property type="entry name" value="Cell_wall_metabolism_enzyme"/>
</dbReference>
<dbReference type="PANTHER" id="PTHR21666:SF270">
    <property type="entry name" value="MUREIN HYDROLASE ACTIVATOR ENVC"/>
    <property type="match status" value="1"/>
</dbReference>
<dbReference type="Gene3D" id="2.70.70.10">
    <property type="entry name" value="Glucose Permease (Domain IIA)"/>
    <property type="match status" value="1"/>
</dbReference>
<dbReference type="CDD" id="cd12797">
    <property type="entry name" value="M23_peptidase"/>
    <property type="match status" value="1"/>
</dbReference>
<dbReference type="GO" id="GO:0004222">
    <property type="term" value="F:metalloendopeptidase activity"/>
    <property type="evidence" value="ECO:0007669"/>
    <property type="project" value="TreeGrafter"/>
</dbReference>